<evidence type="ECO:0000256" key="5">
    <source>
        <dbReference type="ARBA" id="ARBA00023098"/>
    </source>
</evidence>
<evidence type="ECO:0000256" key="3">
    <source>
        <dbReference type="ARBA" id="ARBA00022679"/>
    </source>
</evidence>
<dbReference type="PANTHER" id="PTHR43667:SF2">
    <property type="entry name" value="FATTY ACID C-METHYL TRANSFERASE"/>
    <property type="match status" value="1"/>
</dbReference>
<keyword evidence="8" id="KW-1185">Reference proteome</keyword>
<comment type="similarity">
    <text evidence="1">Belongs to the CFA/CMAS family.</text>
</comment>
<dbReference type="InParanoid" id="A0A423PQV5"/>
<keyword evidence="3" id="KW-0808">Transferase</keyword>
<dbReference type="InterPro" id="IPR050723">
    <property type="entry name" value="CFA/CMAS"/>
</dbReference>
<dbReference type="GO" id="GO:0008610">
    <property type="term" value="P:lipid biosynthetic process"/>
    <property type="evidence" value="ECO:0007669"/>
    <property type="project" value="InterPro"/>
</dbReference>
<organism evidence="7 8">
    <name type="scientific">Salinisphaera japonica YTM-1</name>
    <dbReference type="NCBI Taxonomy" id="1209778"/>
    <lineage>
        <taxon>Bacteria</taxon>
        <taxon>Pseudomonadati</taxon>
        <taxon>Pseudomonadota</taxon>
        <taxon>Gammaproteobacteria</taxon>
        <taxon>Salinisphaerales</taxon>
        <taxon>Salinisphaeraceae</taxon>
        <taxon>Salinisphaera</taxon>
    </lineage>
</organism>
<evidence type="ECO:0000313" key="7">
    <source>
        <dbReference type="EMBL" id="ROO27938.1"/>
    </source>
</evidence>
<evidence type="ECO:0000256" key="1">
    <source>
        <dbReference type="ARBA" id="ARBA00010815"/>
    </source>
</evidence>
<dbReference type="CDD" id="cd02440">
    <property type="entry name" value="AdoMet_MTases"/>
    <property type="match status" value="1"/>
</dbReference>
<sequence>MGATITAGSPGDLRTRMLVRQLDRLEYGRVVLKLPNASQAVFEGPYEGPAAEVHLHNAHLLDRLTKSGALGLAESYMAGEWDSPDPATALRLFLLNYDAVAPRLTHHKWVFRVLTKLRHRLRENNRRGAKRNIAYHYDLGNSFYALWLDTTWTYSSAIFARADQSLAEAQGAKYQRLLDRLDVKPGDHILEIGCGWGGFARHAATHADVSVTGITLSEEQLRFARSMAAEAGLADRVHFELRDYRDVRQQYDHVVSIEMYEAVGEAYWPDYFGAIQACLKPGGRAAIQAITIDESRYAAYRQDVDFIQRYIFPGGMLASPTVFGQQAGAAGLAERERAFFGSHYARTLARWDARVVAQQAPIVAERGERFYRMWRYYLAYCEAGFAGGNIDLMQIVLERPVG</sequence>
<evidence type="ECO:0000256" key="6">
    <source>
        <dbReference type="PIRSR" id="PIRSR003085-1"/>
    </source>
</evidence>
<name>A0A423PQV5_9GAMM</name>
<evidence type="ECO:0000256" key="2">
    <source>
        <dbReference type="ARBA" id="ARBA00022603"/>
    </source>
</evidence>
<dbReference type="PIRSF" id="PIRSF003085">
    <property type="entry name" value="CMAS"/>
    <property type="match status" value="1"/>
</dbReference>
<dbReference type="InterPro" id="IPR029063">
    <property type="entry name" value="SAM-dependent_MTases_sf"/>
</dbReference>
<keyword evidence="5" id="KW-0443">Lipid metabolism</keyword>
<reference evidence="7 8" key="1">
    <citation type="submission" date="2013-10" db="EMBL/GenBank/DDBJ databases">
        <title>Salinisphaera japonica YTM-1 Genome Sequencing.</title>
        <authorList>
            <person name="Lai Q."/>
            <person name="Li C."/>
            <person name="Shao Z."/>
        </authorList>
    </citation>
    <scope>NUCLEOTIDE SEQUENCE [LARGE SCALE GENOMIC DNA]</scope>
    <source>
        <strain evidence="7 8">YTM-1</strain>
    </source>
</reference>
<dbReference type="RefSeq" id="WP_245963275.1">
    <property type="nucleotide sequence ID" value="NZ_AYKG01000024.1"/>
</dbReference>
<dbReference type="Gene3D" id="3.40.50.150">
    <property type="entry name" value="Vaccinia Virus protein VP39"/>
    <property type="match status" value="1"/>
</dbReference>
<comment type="caution">
    <text evidence="7">The sequence shown here is derived from an EMBL/GenBank/DDBJ whole genome shotgun (WGS) entry which is preliminary data.</text>
</comment>
<dbReference type="Pfam" id="PF02353">
    <property type="entry name" value="CMAS"/>
    <property type="match status" value="1"/>
</dbReference>
<dbReference type="GO" id="GO:0032259">
    <property type="term" value="P:methylation"/>
    <property type="evidence" value="ECO:0007669"/>
    <property type="project" value="UniProtKB-KW"/>
</dbReference>
<protein>
    <submittedName>
        <fullName evidence="7">Cyclopropane-fatty-acyl-phospholipid synthase</fullName>
    </submittedName>
</protein>
<accession>A0A423PQV5</accession>
<gene>
    <name evidence="7" type="ORF">SAJA_08980</name>
</gene>
<evidence type="ECO:0000313" key="8">
    <source>
        <dbReference type="Proteomes" id="UP000285310"/>
    </source>
</evidence>
<dbReference type="Proteomes" id="UP000285310">
    <property type="component" value="Unassembled WGS sequence"/>
</dbReference>
<dbReference type="PANTHER" id="PTHR43667">
    <property type="entry name" value="CYCLOPROPANE-FATTY-ACYL-PHOSPHOLIPID SYNTHASE"/>
    <property type="match status" value="1"/>
</dbReference>
<evidence type="ECO:0000256" key="4">
    <source>
        <dbReference type="ARBA" id="ARBA00022691"/>
    </source>
</evidence>
<dbReference type="InterPro" id="IPR003333">
    <property type="entry name" value="CMAS"/>
</dbReference>
<dbReference type="GO" id="GO:0008168">
    <property type="term" value="F:methyltransferase activity"/>
    <property type="evidence" value="ECO:0007669"/>
    <property type="project" value="UniProtKB-KW"/>
</dbReference>
<dbReference type="AlphaFoldDB" id="A0A423PQV5"/>
<dbReference type="EMBL" id="AYKG01000024">
    <property type="protein sequence ID" value="ROO27938.1"/>
    <property type="molecule type" value="Genomic_DNA"/>
</dbReference>
<keyword evidence="4" id="KW-0949">S-adenosyl-L-methionine</keyword>
<dbReference type="SUPFAM" id="SSF53335">
    <property type="entry name" value="S-adenosyl-L-methionine-dependent methyltransferases"/>
    <property type="match status" value="1"/>
</dbReference>
<keyword evidence="2" id="KW-0489">Methyltransferase</keyword>
<feature type="active site" evidence="6">
    <location>
        <position position="381"/>
    </location>
</feature>
<proteinExistence type="inferred from homology"/>